<evidence type="ECO:0000256" key="5">
    <source>
        <dbReference type="SAM" id="Coils"/>
    </source>
</evidence>
<dbReference type="PANTHER" id="PTHR47359">
    <property type="entry name" value="PEPTIDOGLYCAN DL-ENDOPEPTIDASE CWLO"/>
    <property type="match status" value="1"/>
</dbReference>
<evidence type="ECO:0000259" key="6">
    <source>
        <dbReference type="PROSITE" id="PS51935"/>
    </source>
</evidence>
<sequence>MLGFGACVCIASATVGIGMASAQDLLPRERIVTPGGNLEIDPNADIAALVEEVSAVAREVSAKSEEVKELELKLGEQERAVAEAELRAEAARRGLEQATQTVQQQQDDIDQLALARYRGRTRSVLGTTLSSENPQEAAERLGYMGALSRDAHRKLIGSAKVARDSRAARAKSEEAVAEAVAKREDLARRKFELEKHKADLELQRRAIEERVDSLNEQQRRAWEGQFGPDVELDPALLDTLAASGTGGQAALSALTRQGAPYGWGSTGPEQFDCSGLMVWAYAQQGVTIPRTSQAQIAGGRPVPTDELQPGDIIGYFPGVTHVGMYIGNGQVVHASTYGIPVQVVPLNSMPVAGAVRY</sequence>
<dbReference type="AlphaFoldDB" id="A0A1L7D6C8"/>
<protein>
    <recommendedName>
        <fullName evidence="6">NlpC/P60 domain-containing protein</fullName>
    </recommendedName>
</protein>
<gene>
    <name evidence="7" type="ORF">CPHO_04120</name>
</gene>
<evidence type="ECO:0000256" key="2">
    <source>
        <dbReference type="ARBA" id="ARBA00022670"/>
    </source>
</evidence>
<dbReference type="GO" id="GO:0006508">
    <property type="term" value="P:proteolysis"/>
    <property type="evidence" value="ECO:0007669"/>
    <property type="project" value="UniProtKB-KW"/>
</dbReference>
<proteinExistence type="inferred from homology"/>
<dbReference type="STRING" id="161895.CPHO_04120"/>
<dbReference type="GO" id="GO:0008234">
    <property type="term" value="F:cysteine-type peptidase activity"/>
    <property type="evidence" value="ECO:0007669"/>
    <property type="project" value="UniProtKB-KW"/>
</dbReference>
<dbReference type="InterPro" id="IPR051794">
    <property type="entry name" value="PG_Endopeptidase_C40"/>
</dbReference>
<keyword evidence="2" id="KW-0645">Protease</keyword>
<comment type="similarity">
    <text evidence="1">Belongs to the peptidase C40 family.</text>
</comment>
<keyword evidence="4" id="KW-0788">Thiol protease</keyword>
<evidence type="ECO:0000313" key="8">
    <source>
        <dbReference type="Proteomes" id="UP000185491"/>
    </source>
</evidence>
<dbReference type="InterPro" id="IPR000064">
    <property type="entry name" value="NLP_P60_dom"/>
</dbReference>
<evidence type="ECO:0000313" key="7">
    <source>
        <dbReference type="EMBL" id="APT93655.1"/>
    </source>
</evidence>
<feature type="coiled-coil region" evidence="5">
    <location>
        <begin position="169"/>
        <end position="217"/>
    </location>
</feature>
<dbReference type="PANTHER" id="PTHR47359:SF3">
    <property type="entry name" value="NLP_P60 DOMAIN-CONTAINING PROTEIN-RELATED"/>
    <property type="match status" value="1"/>
</dbReference>
<dbReference type="KEGG" id="cpho:CPHO_04120"/>
<organism evidence="7 8">
    <name type="scientific">Corynebacterium phocae</name>
    <dbReference type="NCBI Taxonomy" id="161895"/>
    <lineage>
        <taxon>Bacteria</taxon>
        <taxon>Bacillati</taxon>
        <taxon>Actinomycetota</taxon>
        <taxon>Actinomycetes</taxon>
        <taxon>Mycobacteriales</taxon>
        <taxon>Corynebacteriaceae</taxon>
        <taxon>Corynebacterium</taxon>
    </lineage>
</organism>
<dbReference type="Gene3D" id="3.90.1720.10">
    <property type="entry name" value="endopeptidase domain like (from Nostoc punctiforme)"/>
    <property type="match status" value="1"/>
</dbReference>
<name>A0A1L7D6C8_9CORY</name>
<reference evidence="7 8" key="1">
    <citation type="submission" date="2014-08" db="EMBL/GenBank/DDBJ databases">
        <title>Complete genome sequence of Corynebacterium phocae M408/89/1(T)(=DSM 44612(T)), isolated from the common seal (Phoca vitulina).</title>
        <authorList>
            <person name="Ruckert C."/>
            <person name="Albersmeier A."/>
            <person name="Winkler A."/>
            <person name="Kalinowski J."/>
        </authorList>
    </citation>
    <scope>NUCLEOTIDE SEQUENCE [LARGE SCALE GENOMIC DNA]</scope>
    <source>
        <strain evidence="7 8">M408/89/1</strain>
    </source>
</reference>
<keyword evidence="5" id="KW-0175">Coiled coil</keyword>
<dbReference type="InterPro" id="IPR038765">
    <property type="entry name" value="Papain-like_cys_pep_sf"/>
</dbReference>
<keyword evidence="3" id="KW-0378">Hydrolase</keyword>
<dbReference type="SUPFAM" id="SSF54001">
    <property type="entry name" value="Cysteine proteinases"/>
    <property type="match status" value="1"/>
</dbReference>
<accession>A0A1L7D6C8</accession>
<keyword evidence="8" id="KW-1185">Reference proteome</keyword>
<feature type="domain" description="NlpC/P60" evidence="6">
    <location>
        <begin position="243"/>
        <end position="357"/>
    </location>
</feature>
<dbReference type="Pfam" id="PF00877">
    <property type="entry name" value="NLPC_P60"/>
    <property type="match status" value="1"/>
</dbReference>
<evidence type="ECO:0000256" key="4">
    <source>
        <dbReference type="ARBA" id="ARBA00022807"/>
    </source>
</evidence>
<dbReference type="EMBL" id="CP009249">
    <property type="protein sequence ID" value="APT93655.1"/>
    <property type="molecule type" value="Genomic_DNA"/>
</dbReference>
<evidence type="ECO:0000256" key="3">
    <source>
        <dbReference type="ARBA" id="ARBA00022801"/>
    </source>
</evidence>
<feature type="coiled-coil region" evidence="5">
    <location>
        <begin position="53"/>
        <end position="115"/>
    </location>
</feature>
<dbReference type="Proteomes" id="UP000185491">
    <property type="component" value="Chromosome"/>
</dbReference>
<dbReference type="PROSITE" id="PS51935">
    <property type="entry name" value="NLPC_P60"/>
    <property type="match status" value="1"/>
</dbReference>
<evidence type="ECO:0000256" key="1">
    <source>
        <dbReference type="ARBA" id="ARBA00007074"/>
    </source>
</evidence>